<accession>A0A6C2D4Q9</accession>
<keyword evidence="1" id="KW-0732">Signal</keyword>
<sequence>MKRFFVACLLGSLSLHAVAARPFVTDDARLTNAGSCQLESWARLYRDSHETWALPACNPTGNFEVTAGGGYARSDNSQGTNDYVLQAKTLFRPLETNGWGIGLGLGTVHHPKISPGPNLLGNTYAYVPVSFSFDSDRLIVHTNVGWLRDRASGNNNMTWGVGGEFQASPRLLLIAETFGDHRNQPYWQIGGRVSIIPNLVQIDTTVGQQFTGPVSSRWLSFGIRLTPESLF</sequence>
<protein>
    <recommendedName>
        <fullName evidence="4">Transporter</fullName>
    </recommendedName>
</protein>
<feature type="chain" id="PRO_5025367280" description="Transporter" evidence="1">
    <location>
        <begin position="20"/>
        <end position="231"/>
    </location>
</feature>
<dbReference type="AlphaFoldDB" id="A0A6C2D4Q9"/>
<dbReference type="RefSeq" id="WP_148577492.1">
    <property type="nucleotide sequence ID" value="NZ_JAVEUW010000011.1"/>
</dbReference>
<reference evidence="2 3" key="1">
    <citation type="submission" date="2019-01" db="EMBL/GenBank/DDBJ databases">
        <title>Zoogloea oleivorans genome sequencing and assembly.</title>
        <authorList>
            <person name="Tancsics A."/>
            <person name="Farkas M."/>
            <person name="Kriszt B."/>
            <person name="Maroti G."/>
            <person name="Horvath B."/>
        </authorList>
    </citation>
    <scope>NUCLEOTIDE SEQUENCE [LARGE SCALE GENOMIC DNA]</scope>
    <source>
        <strain evidence="2 3">Buc</strain>
    </source>
</reference>
<keyword evidence="3" id="KW-1185">Reference proteome</keyword>
<comment type="caution">
    <text evidence="2">The sequence shown here is derived from an EMBL/GenBank/DDBJ whole genome shotgun (WGS) entry which is preliminary data.</text>
</comment>
<dbReference type="OrthoDB" id="8526647at2"/>
<gene>
    <name evidence="2" type="ORF">ETQ85_02180</name>
</gene>
<organism evidence="2 3">
    <name type="scientific">Zoogloea oleivorans</name>
    <dbReference type="NCBI Taxonomy" id="1552750"/>
    <lineage>
        <taxon>Bacteria</taxon>
        <taxon>Pseudomonadati</taxon>
        <taxon>Pseudomonadota</taxon>
        <taxon>Betaproteobacteria</taxon>
        <taxon>Rhodocyclales</taxon>
        <taxon>Zoogloeaceae</taxon>
        <taxon>Zoogloea</taxon>
    </lineage>
</organism>
<evidence type="ECO:0008006" key="4">
    <source>
        <dbReference type="Google" id="ProtNLM"/>
    </source>
</evidence>
<name>A0A6C2D4Q9_9RHOO</name>
<evidence type="ECO:0000256" key="1">
    <source>
        <dbReference type="SAM" id="SignalP"/>
    </source>
</evidence>
<feature type="signal peptide" evidence="1">
    <location>
        <begin position="1"/>
        <end position="19"/>
    </location>
</feature>
<proteinExistence type="predicted"/>
<dbReference type="EMBL" id="SDKK01000002">
    <property type="protein sequence ID" value="TYC61498.1"/>
    <property type="molecule type" value="Genomic_DNA"/>
</dbReference>
<evidence type="ECO:0000313" key="3">
    <source>
        <dbReference type="Proteomes" id="UP000389128"/>
    </source>
</evidence>
<dbReference type="Proteomes" id="UP000389128">
    <property type="component" value="Unassembled WGS sequence"/>
</dbReference>
<evidence type="ECO:0000313" key="2">
    <source>
        <dbReference type="EMBL" id="TYC61498.1"/>
    </source>
</evidence>